<evidence type="ECO:0000313" key="2">
    <source>
        <dbReference type="EMBL" id="KFC23717.1"/>
    </source>
</evidence>
<proteinExistence type="predicted"/>
<accession>A0A085BMM2</accession>
<sequence>MTTPKPEIGKILTEAYEYWMKTLPFQFLFCVIYFSVTMFAGSFAFRYYGLFEEINKFQGLIYTDYKAFLDKYTALMQTDNAVLFLQMMIILKAVIFPLNIGFLKIYRKLDLGEKPEMGDLFAGFQGHYFFLFVIYSLAWSMINNFLSIFTMIWIPMMLFVPALMFFKGFNYFQSFQMSVQTFQKNFVLIFIAMIVSILFSYCGFLMFFFGIFITFPFWNAMIYVLYKHLIGDFEE</sequence>
<feature type="transmembrane region" description="Helical" evidence="1">
    <location>
        <begin position="27"/>
        <end position="48"/>
    </location>
</feature>
<feature type="transmembrane region" description="Helical" evidence="1">
    <location>
        <begin position="81"/>
        <end position="106"/>
    </location>
</feature>
<keyword evidence="3" id="KW-1185">Reference proteome</keyword>
<dbReference type="AlphaFoldDB" id="A0A085BMM2"/>
<dbReference type="Proteomes" id="UP000028623">
    <property type="component" value="Unassembled WGS sequence"/>
</dbReference>
<dbReference type="EMBL" id="JPLY01000001">
    <property type="protein sequence ID" value="KFC23717.1"/>
    <property type="molecule type" value="Genomic_DNA"/>
</dbReference>
<organism evidence="2 3">
    <name type="scientific">Epilithonimonas lactis</name>
    <dbReference type="NCBI Taxonomy" id="421072"/>
    <lineage>
        <taxon>Bacteria</taxon>
        <taxon>Pseudomonadati</taxon>
        <taxon>Bacteroidota</taxon>
        <taxon>Flavobacteriia</taxon>
        <taxon>Flavobacteriales</taxon>
        <taxon>Weeksellaceae</taxon>
        <taxon>Chryseobacterium group</taxon>
        <taxon>Epilithonimonas</taxon>
    </lineage>
</organism>
<dbReference type="eggNOG" id="ENOG5032X1Q">
    <property type="taxonomic scope" value="Bacteria"/>
</dbReference>
<keyword evidence="1" id="KW-0472">Membrane</keyword>
<dbReference type="RefSeq" id="WP_034973705.1">
    <property type="nucleotide sequence ID" value="NZ_FOFI01000002.1"/>
</dbReference>
<feature type="transmembrane region" description="Helical" evidence="1">
    <location>
        <begin position="118"/>
        <end position="139"/>
    </location>
</feature>
<feature type="transmembrane region" description="Helical" evidence="1">
    <location>
        <begin position="145"/>
        <end position="166"/>
    </location>
</feature>
<evidence type="ECO:0000313" key="3">
    <source>
        <dbReference type="Proteomes" id="UP000028623"/>
    </source>
</evidence>
<dbReference type="STRING" id="421072.SAMN04488097_1744"/>
<dbReference type="OrthoDB" id="1244380at2"/>
<feature type="transmembrane region" description="Helical" evidence="1">
    <location>
        <begin position="186"/>
        <end position="218"/>
    </location>
</feature>
<protein>
    <submittedName>
        <fullName evidence="2">Uncharacterized protein</fullName>
    </submittedName>
</protein>
<evidence type="ECO:0000256" key="1">
    <source>
        <dbReference type="SAM" id="Phobius"/>
    </source>
</evidence>
<name>A0A085BMM2_9FLAO</name>
<reference evidence="2 3" key="1">
    <citation type="submission" date="2014-07" db="EMBL/GenBank/DDBJ databases">
        <title>Epilithonimonas lactis LMG 22401 Genome.</title>
        <authorList>
            <person name="Pipes S.E."/>
            <person name="Stropko S.J."/>
        </authorList>
    </citation>
    <scope>NUCLEOTIDE SEQUENCE [LARGE SCALE GENOMIC DNA]</scope>
    <source>
        <strain evidence="2 3">LMG 24401</strain>
    </source>
</reference>
<keyword evidence="1" id="KW-0812">Transmembrane</keyword>
<comment type="caution">
    <text evidence="2">The sequence shown here is derived from an EMBL/GenBank/DDBJ whole genome shotgun (WGS) entry which is preliminary data.</text>
</comment>
<keyword evidence="1" id="KW-1133">Transmembrane helix</keyword>
<gene>
    <name evidence="2" type="ORF">IO89_03885</name>
</gene>